<feature type="region of interest" description="Disordered" evidence="6">
    <location>
        <begin position="1"/>
        <end position="32"/>
    </location>
</feature>
<evidence type="ECO:0000259" key="8">
    <source>
        <dbReference type="Pfam" id="PF01061"/>
    </source>
</evidence>
<dbReference type="PIRSF" id="PIRSF006648">
    <property type="entry name" value="DrrB"/>
    <property type="match status" value="1"/>
</dbReference>
<feature type="transmembrane region" description="Helical" evidence="7">
    <location>
        <begin position="133"/>
        <end position="158"/>
    </location>
</feature>
<keyword evidence="2 7" id="KW-0812">Transmembrane</keyword>
<evidence type="ECO:0000256" key="3">
    <source>
        <dbReference type="ARBA" id="ARBA00022989"/>
    </source>
</evidence>
<keyword evidence="3 7" id="KW-1133">Transmembrane helix</keyword>
<comment type="caution">
    <text evidence="9">The sequence shown here is derived from an EMBL/GenBank/DDBJ whole genome shotgun (WGS) entry which is preliminary data.</text>
</comment>
<proteinExistence type="predicted"/>
<dbReference type="AlphaFoldDB" id="K9EW33"/>
<sequence>MSESITSVKPEDPTPTLTSPREVKGFSPSSTPRPGQGYWAMVSGQFPSTVLYPGMTAFSIGLPIIMYFMFGTFQNYSTEIMGRGNVAAMVMFQLGSWGAFLAAASMGAAVGIERTAGWTRQLSLTPATSLTYFAVKVTLAVCSAALSIVVLLAVGAIFNARAEWWVWIAVPLTTLACCIVPAIMGLAIGYMVRSDAAYGIIGGGSAILGFLSGTFMQVESMPKFFQTIAPYTPLYGMTHLSSYPLYNEMSPVSGLMDTDFNWGWVVSSAVWAIISAIAALWRIRRSRNR</sequence>
<reference evidence="9 10" key="1">
    <citation type="submission" date="2012-09" db="EMBL/GenBank/DDBJ databases">
        <title>The Genome Sequence of Actinobaculum massiliae ACS-171-V-COL2.</title>
        <authorList>
            <consortium name="The Broad Institute Genome Sequencing Platform"/>
            <person name="Earl A."/>
            <person name="Ward D."/>
            <person name="Feldgarden M."/>
            <person name="Gevers D."/>
            <person name="Saerens B."/>
            <person name="Vaneechoutte M."/>
            <person name="Walker B."/>
            <person name="Young S.K."/>
            <person name="Zeng Q."/>
            <person name="Gargeya S."/>
            <person name="Fitzgerald M."/>
            <person name="Haas B."/>
            <person name="Abouelleil A."/>
            <person name="Alvarado L."/>
            <person name="Arachchi H.M."/>
            <person name="Berlin A."/>
            <person name="Chapman S.B."/>
            <person name="Goldberg J."/>
            <person name="Griggs A."/>
            <person name="Gujja S."/>
            <person name="Hansen M."/>
            <person name="Howarth C."/>
            <person name="Imamovic A."/>
            <person name="Larimer J."/>
            <person name="McCowen C."/>
            <person name="Montmayeur A."/>
            <person name="Murphy C."/>
            <person name="Neiman D."/>
            <person name="Pearson M."/>
            <person name="Priest M."/>
            <person name="Roberts A."/>
            <person name="Saif S."/>
            <person name="Shea T."/>
            <person name="Sisk P."/>
            <person name="Sykes S."/>
            <person name="Wortman J."/>
            <person name="Nusbaum C."/>
            <person name="Birren B."/>
        </authorList>
    </citation>
    <scope>NUCLEOTIDE SEQUENCE [LARGE SCALE GENOMIC DNA]</scope>
    <source>
        <strain evidence="10">ACS-171-V-Col2</strain>
    </source>
</reference>
<feature type="transmembrane region" description="Helical" evidence="7">
    <location>
        <begin position="50"/>
        <end position="70"/>
    </location>
</feature>
<protein>
    <recommendedName>
        <fullName evidence="8">ABC-2 type transporter transmembrane domain-containing protein</fullName>
    </recommendedName>
</protein>
<dbReference type="GO" id="GO:0043190">
    <property type="term" value="C:ATP-binding cassette (ABC) transporter complex"/>
    <property type="evidence" value="ECO:0007669"/>
    <property type="project" value="InterPro"/>
</dbReference>
<dbReference type="RefSeq" id="WP_007001174.1">
    <property type="nucleotide sequence ID" value="NZ_JH992955.1"/>
</dbReference>
<dbReference type="eggNOG" id="COG0842">
    <property type="taxonomic scope" value="Bacteria"/>
</dbReference>
<dbReference type="PATRIC" id="fig|883066.3.peg.1010"/>
<feature type="transmembrane region" description="Helical" evidence="7">
    <location>
        <begin position="196"/>
        <end position="216"/>
    </location>
</feature>
<dbReference type="PANTHER" id="PTHR43229">
    <property type="entry name" value="NODULATION PROTEIN J"/>
    <property type="match status" value="1"/>
</dbReference>
<dbReference type="InterPro" id="IPR013525">
    <property type="entry name" value="ABC2_TM"/>
</dbReference>
<gene>
    <name evidence="9" type="ORF">HMPREF9233_00968</name>
</gene>
<dbReference type="EMBL" id="AGWL01000005">
    <property type="protein sequence ID" value="EKU95207.1"/>
    <property type="molecule type" value="Genomic_DNA"/>
</dbReference>
<evidence type="ECO:0000313" key="10">
    <source>
        <dbReference type="Proteomes" id="UP000009888"/>
    </source>
</evidence>
<dbReference type="Proteomes" id="UP000009888">
    <property type="component" value="Unassembled WGS sequence"/>
</dbReference>
<dbReference type="STRING" id="202789.GCA_001457435_01153"/>
<dbReference type="Pfam" id="PF01061">
    <property type="entry name" value="ABC2_membrane"/>
    <property type="match status" value="1"/>
</dbReference>
<dbReference type="HOGENOM" id="CLU_039483_5_0_11"/>
<feature type="transmembrane region" description="Helical" evidence="7">
    <location>
        <begin position="164"/>
        <end position="189"/>
    </location>
</feature>
<keyword evidence="10" id="KW-1185">Reference proteome</keyword>
<dbReference type="GO" id="GO:0046677">
    <property type="term" value="P:response to antibiotic"/>
    <property type="evidence" value="ECO:0007669"/>
    <property type="project" value="UniProtKB-KW"/>
</dbReference>
<organism evidence="9 10">
    <name type="scientific">Actinobaculum massiliense ACS-171-V-Col2</name>
    <dbReference type="NCBI Taxonomy" id="883066"/>
    <lineage>
        <taxon>Bacteria</taxon>
        <taxon>Bacillati</taxon>
        <taxon>Actinomycetota</taxon>
        <taxon>Actinomycetes</taxon>
        <taxon>Actinomycetales</taxon>
        <taxon>Actinomycetaceae</taxon>
        <taxon>Actinobaculum</taxon>
    </lineage>
</organism>
<dbReference type="InterPro" id="IPR000412">
    <property type="entry name" value="ABC_2_transport"/>
</dbReference>
<accession>K9EW33</accession>
<evidence type="ECO:0000256" key="4">
    <source>
        <dbReference type="ARBA" id="ARBA00023136"/>
    </source>
</evidence>
<dbReference type="GO" id="GO:0140359">
    <property type="term" value="F:ABC-type transporter activity"/>
    <property type="evidence" value="ECO:0007669"/>
    <property type="project" value="InterPro"/>
</dbReference>
<name>K9EW33_9ACTO</name>
<dbReference type="InterPro" id="IPR051784">
    <property type="entry name" value="Nod_factor_ABC_transporter"/>
</dbReference>
<keyword evidence="5" id="KW-0046">Antibiotic resistance</keyword>
<evidence type="ECO:0000256" key="1">
    <source>
        <dbReference type="ARBA" id="ARBA00004141"/>
    </source>
</evidence>
<evidence type="ECO:0000256" key="2">
    <source>
        <dbReference type="ARBA" id="ARBA00022692"/>
    </source>
</evidence>
<evidence type="ECO:0000256" key="6">
    <source>
        <dbReference type="SAM" id="MobiDB-lite"/>
    </source>
</evidence>
<feature type="transmembrane region" description="Helical" evidence="7">
    <location>
        <begin position="90"/>
        <end position="112"/>
    </location>
</feature>
<evidence type="ECO:0000256" key="5">
    <source>
        <dbReference type="ARBA" id="ARBA00023251"/>
    </source>
</evidence>
<feature type="transmembrane region" description="Helical" evidence="7">
    <location>
        <begin position="262"/>
        <end position="283"/>
    </location>
</feature>
<dbReference type="PANTHER" id="PTHR43229:SF2">
    <property type="entry name" value="NODULATION PROTEIN J"/>
    <property type="match status" value="1"/>
</dbReference>
<evidence type="ECO:0000256" key="7">
    <source>
        <dbReference type="SAM" id="Phobius"/>
    </source>
</evidence>
<comment type="subcellular location">
    <subcellularLocation>
        <location evidence="1">Membrane</location>
        <topology evidence="1">Multi-pass membrane protein</topology>
    </subcellularLocation>
</comment>
<feature type="domain" description="ABC-2 type transporter transmembrane" evidence="8">
    <location>
        <begin position="38"/>
        <end position="235"/>
    </location>
</feature>
<evidence type="ECO:0000313" key="9">
    <source>
        <dbReference type="EMBL" id="EKU95207.1"/>
    </source>
</evidence>
<keyword evidence="4 7" id="KW-0472">Membrane</keyword>